<dbReference type="EMBL" id="JAPWTK010001392">
    <property type="protein sequence ID" value="KAJ8932671.1"/>
    <property type="molecule type" value="Genomic_DNA"/>
</dbReference>
<protein>
    <submittedName>
        <fullName evidence="2">Uncharacterized protein</fullName>
    </submittedName>
</protein>
<reference evidence="2" key="1">
    <citation type="journal article" date="2023" name="Insect Mol. Biol.">
        <title>Genome sequencing provides insights into the evolution of gene families encoding plant cell wall-degrading enzymes in longhorned beetles.</title>
        <authorList>
            <person name="Shin N.R."/>
            <person name="Okamura Y."/>
            <person name="Kirsch R."/>
            <person name="Pauchet Y."/>
        </authorList>
    </citation>
    <scope>NUCLEOTIDE SEQUENCE</scope>
    <source>
        <strain evidence="2">AMC_N1</strain>
    </source>
</reference>
<evidence type="ECO:0000313" key="2">
    <source>
        <dbReference type="EMBL" id="KAJ8932671.1"/>
    </source>
</evidence>
<organism evidence="2 3">
    <name type="scientific">Aromia moschata</name>
    <dbReference type="NCBI Taxonomy" id="1265417"/>
    <lineage>
        <taxon>Eukaryota</taxon>
        <taxon>Metazoa</taxon>
        <taxon>Ecdysozoa</taxon>
        <taxon>Arthropoda</taxon>
        <taxon>Hexapoda</taxon>
        <taxon>Insecta</taxon>
        <taxon>Pterygota</taxon>
        <taxon>Neoptera</taxon>
        <taxon>Endopterygota</taxon>
        <taxon>Coleoptera</taxon>
        <taxon>Polyphaga</taxon>
        <taxon>Cucujiformia</taxon>
        <taxon>Chrysomeloidea</taxon>
        <taxon>Cerambycidae</taxon>
        <taxon>Cerambycinae</taxon>
        <taxon>Callichromatini</taxon>
        <taxon>Aromia</taxon>
    </lineage>
</organism>
<dbReference type="Proteomes" id="UP001162162">
    <property type="component" value="Unassembled WGS sequence"/>
</dbReference>
<comment type="caution">
    <text evidence="2">The sequence shown here is derived from an EMBL/GenBank/DDBJ whole genome shotgun (WGS) entry which is preliminary data.</text>
</comment>
<evidence type="ECO:0000313" key="3">
    <source>
        <dbReference type="Proteomes" id="UP001162162"/>
    </source>
</evidence>
<name>A0AAV8X2C5_9CUCU</name>
<gene>
    <name evidence="2" type="ORF">NQ318_021210</name>
</gene>
<sequence length="173" mass="19743">MNSFRLLSLRKFPKSRKKPNPMEQMPDDDRNKMLFDEVHAALQRPGPDLVICDEGHRINKFPCLNISSFKADGNKEKSRFDRLSPPKQLTGVTGAWSTLSDQTTLEFQNRILQHVRRPIMDGWCIVSTEADMQTYAVQSSRLAFFIAGLRTAEAVPRCFTDSFTAERRVCAFG</sequence>
<proteinExistence type="predicted"/>
<keyword evidence="3" id="KW-1185">Reference proteome</keyword>
<dbReference type="AlphaFoldDB" id="A0AAV8X2C5"/>
<accession>A0AAV8X2C5</accession>
<evidence type="ECO:0000256" key="1">
    <source>
        <dbReference type="SAM" id="MobiDB-lite"/>
    </source>
</evidence>
<feature type="region of interest" description="Disordered" evidence="1">
    <location>
        <begin position="10"/>
        <end position="29"/>
    </location>
</feature>